<proteinExistence type="predicted"/>
<dbReference type="AlphaFoldDB" id="B9S0R1"/>
<name>B9S0R1_RICCO</name>
<dbReference type="Proteomes" id="UP000008311">
    <property type="component" value="Unassembled WGS sequence"/>
</dbReference>
<accession>B9S0R1</accession>
<keyword evidence="2" id="KW-1185">Reference proteome</keyword>
<gene>
    <name evidence="1" type="ORF">RCOM_1222090</name>
</gene>
<evidence type="ECO:0000313" key="2">
    <source>
        <dbReference type="Proteomes" id="UP000008311"/>
    </source>
</evidence>
<evidence type="ECO:0000313" key="1">
    <source>
        <dbReference type="EMBL" id="EEF42791.1"/>
    </source>
</evidence>
<organism evidence="1 2">
    <name type="scientific">Ricinus communis</name>
    <name type="common">Castor bean</name>
    <dbReference type="NCBI Taxonomy" id="3988"/>
    <lineage>
        <taxon>Eukaryota</taxon>
        <taxon>Viridiplantae</taxon>
        <taxon>Streptophyta</taxon>
        <taxon>Embryophyta</taxon>
        <taxon>Tracheophyta</taxon>
        <taxon>Spermatophyta</taxon>
        <taxon>Magnoliopsida</taxon>
        <taxon>eudicotyledons</taxon>
        <taxon>Gunneridae</taxon>
        <taxon>Pentapetalae</taxon>
        <taxon>rosids</taxon>
        <taxon>fabids</taxon>
        <taxon>Malpighiales</taxon>
        <taxon>Euphorbiaceae</taxon>
        <taxon>Acalyphoideae</taxon>
        <taxon>Acalypheae</taxon>
        <taxon>Ricinus</taxon>
    </lineage>
</organism>
<dbReference type="InParanoid" id="B9S0R1"/>
<protein>
    <submittedName>
        <fullName evidence="1">Uncharacterized protein</fullName>
    </submittedName>
</protein>
<reference evidence="2" key="1">
    <citation type="journal article" date="2010" name="Nat. Biotechnol.">
        <title>Draft genome sequence of the oilseed species Ricinus communis.</title>
        <authorList>
            <person name="Chan A.P."/>
            <person name="Crabtree J."/>
            <person name="Zhao Q."/>
            <person name="Lorenzi H."/>
            <person name="Orvis J."/>
            <person name="Puiu D."/>
            <person name="Melake-Berhan A."/>
            <person name="Jones K.M."/>
            <person name="Redman J."/>
            <person name="Chen G."/>
            <person name="Cahoon E.B."/>
            <person name="Gedil M."/>
            <person name="Stanke M."/>
            <person name="Haas B.J."/>
            <person name="Wortman J.R."/>
            <person name="Fraser-Liggett C.M."/>
            <person name="Ravel J."/>
            <person name="Rabinowicz P.D."/>
        </authorList>
    </citation>
    <scope>NUCLEOTIDE SEQUENCE [LARGE SCALE GENOMIC DNA]</scope>
    <source>
        <strain evidence="2">cv. Hale</strain>
    </source>
</reference>
<dbReference type="EMBL" id="EQ973839">
    <property type="protein sequence ID" value="EEF42791.1"/>
    <property type="molecule type" value="Genomic_DNA"/>
</dbReference>
<sequence length="58" mass="6349">MAGAGSSYQVLNTYEKAAAVVAEQTFFLVTVVNLQGCSWHVLKLTRVEGFEGVEERDV</sequence>